<dbReference type="RefSeq" id="WP_000033718.1">
    <property type="nucleotide sequence ID" value="NZ_AP022239.1"/>
</dbReference>
<evidence type="ECO:0000313" key="4">
    <source>
        <dbReference type="Proteomes" id="UP000194699"/>
    </source>
</evidence>
<proteinExistence type="predicted"/>
<dbReference type="Proteomes" id="UP000194699">
    <property type="component" value="Unassembled WGS sequence"/>
</dbReference>
<gene>
    <name evidence="1" type="ORF">A7M90_16135</name>
    <name evidence="2" type="ORF">B9X95_02340</name>
</gene>
<organism evidence="1 3">
    <name type="scientific">Acinetobacter baumannii</name>
    <dbReference type="NCBI Taxonomy" id="470"/>
    <lineage>
        <taxon>Bacteria</taxon>
        <taxon>Pseudomonadati</taxon>
        <taxon>Pseudomonadota</taxon>
        <taxon>Gammaproteobacteria</taxon>
        <taxon>Moraxellales</taxon>
        <taxon>Moraxellaceae</taxon>
        <taxon>Acinetobacter</taxon>
        <taxon>Acinetobacter calcoaceticus/baumannii complex</taxon>
    </lineage>
</organism>
<comment type="caution">
    <text evidence="1">The sequence shown here is derived from an EMBL/GenBank/DDBJ whole genome shotgun (WGS) entry which is preliminary data.</text>
</comment>
<evidence type="ECO:0000313" key="3">
    <source>
        <dbReference type="Proteomes" id="UP000179937"/>
    </source>
</evidence>
<evidence type="ECO:0000313" key="1">
    <source>
        <dbReference type="EMBL" id="OIG74073.1"/>
    </source>
</evidence>
<accession>A0A1L9XCE4</accession>
<protein>
    <submittedName>
        <fullName evidence="1">Uncharacterized protein</fullName>
    </submittedName>
</protein>
<reference evidence="1 3" key="1">
    <citation type="submission" date="2016-05" db="EMBL/GenBank/DDBJ databases">
        <title>The evolution of Acinetobacter baumannii in vivo.</title>
        <authorList>
            <person name="Hua X."/>
            <person name="Yu Y."/>
        </authorList>
    </citation>
    <scope>NUCLEOTIDE SEQUENCE [LARGE SCALE GENOMIC DNA]</scope>
    <source>
        <strain evidence="1 3">XH647</strain>
    </source>
</reference>
<dbReference type="EMBL" id="LYKI01000009">
    <property type="protein sequence ID" value="OIG74073.1"/>
    <property type="molecule type" value="Genomic_DNA"/>
</dbReference>
<reference evidence="2 4" key="2">
    <citation type="submission" date="2017-05" db="EMBL/GenBank/DDBJ databases">
        <authorList>
            <person name="Song R."/>
            <person name="Chenine A.L."/>
            <person name="Ruprecht R.M."/>
        </authorList>
    </citation>
    <scope>NUCLEOTIDE SEQUENCE [LARGE SCALE GENOMIC DNA]</scope>
    <source>
        <strain evidence="2 4">PR350</strain>
    </source>
</reference>
<name>A0A1L9XCE4_ACIBA</name>
<evidence type="ECO:0000313" key="2">
    <source>
        <dbReference type="EMBL" id="OTM93224.1"/>
    </source>
</evidence>
<dbReference type="Proteomes" id="UP000179937">
    <property type="component" value="Unassembled WGS sequence"/>
</dbReference>
<dbReference type="AlphaFoldDB" id="A0A1L9XCE4"/>
<dbReference type="EMBL" id="NGEL01000020">
    <property type="protein sequence ID" value="OTM93224.1"/>
    <property type="molecule type" value="Genomic_DNA"/>
</dbReference>
<sequence>MSKHDDTVKKHWFMVCFKVYHSDRSTTEGFKASFSKACREINSKDIDEICKYLAEDVTKTCKRPVVGKNIIITSMFHMGEMTDAEFYEGYEGEK</sequence>